<dbReference type="GO" id="GO:0000166">
    <property type="term" value="F:nucleotide binding"/>
    <property type="evidence" value="ECO:0007669"/>
    <property type="project" value="InterPro"/>
</dbReference>
<comment type="catalytic activity">
    <reaction evidence="6">
        <text>DNA(n) + a 2'-deoxyribonucleoside 5'-triphosphate = DNA(n+1) + diphosphate</text>
        <dbReference type="Rhea" id="RHEA:22508"/>
        <dbReference type="Rhea" id="RHEA-COMP:17339"/>
        <dbReference type="Rhea" id="RHEA-COMP:17340"/>
        <dbReference type="ChEBI" id="CHEBI:33019"/>
        <dbReference type="ChEBI" id="CHEBI:61560"/>
        <dbReference type="ChEBI" id="CHEBI:173112"/>
        <dbReference type="EC" id="2.7.7.7"/>
    </reaction>
</comment>
<dbReference type="InterPro" id="IPR006134">
    <property type="entry name" value="DNA-dir_DNA_pol_B_multi_dom"/>
</dbReference>
<evidence type="ECO:0000256" key="6">
    <source>
        <dbReference type="ARBA" id="ARBA00049244"/>
    </source>
</evidence>
<evidence type="ECO:0000256" key="4">
    <source>
        <dbReference type="ARBA" id="ARBA00022932"/>
    </source>
</evidence>
<feature type="non-terminal residue" evidence="8">
    <location>
        <position position="576"/>
    </location>
</feature>
<dbReference type="Gene3D" id="3.30.420.10">
    <property type="entry name" value="Ribonuclease H-like superfamily/Ribonuclease H"/>
    <property type="match status" value="1"/>
</dbReference>
<organism evidence="8 9">
    <name type="scientific">Funneliformis geosporum</name>
    <dbReference type="NCBI Taxonomy" id="1117311"/>
    <lineage>
        <taxon>Eukaryota</taxon>
        <taxon>Fungi</taxon>
        <taxon>Fungi incertae sedis</taxon>
        <taxon>Mucoromycota</taxon>
        <taxon>Glomeromycotina</taxon>
        <taxon>Glomeromycetes</taxon>
        <taxon>Glomerales</taxon>
        <taxon>Glomeraceae</taxon>
        <taxon>Funneliformis</taxon>
    </lineage>
</organism>
<keyword evidence="5" id="KW-0238">DNA-binding</keyword>
<reference evidence="8" key="1">
    <citation type="submission" date="2022-08" db="EMBL/GenBank/DDBJ databases">
        <authorList>
            <person name="Kallberg Y."/>
            <person name="Tangrot J."/>
            <person name="Rosling A."/>
        </authorList>
    </citation>
    <scope>NUCLEOTIDE SEQUENCE</scope>
    <source>
        <strain evidence="8">Wild A</strain>
    </source>
</reference>
<dbReference type="OrthoDB" id="6755010at2759"/>
<dbReference type="InterPro" id="IPR036397">
    <property type="entry name" value="RNaseH_sf"/>
</dbReference>
<dbReference type="GO" id="GO:0003677">
    <property type="term" value="F:DNA binding"/>
    <property type="evidence" value="ECO:0007669"/>
    <property type="project" value="UniProtKB-KW"/>
</dbReference>
<accession>A0A9W4WZK2</accession>
<dbReference type="InterPro" id="IPR043502">
    <property type="entry name" value="DNA/RNA_pol_sf"/>
</dbReference>
<dbReference type="GO" id="GO:0003887">
    <property type="term" value="F:DNA-directed DNA polymerase activity"/>
    <property type="evidence" value="ECO:0007669"/>
    <property type="project" value="UniProtKB-KW"/>
</dbReference>
<dbReference type="Proteomes" id="UP001153678">
    <property type="component" value="Unassembled WGS sequence"/>
</dbReference>
<dbReference type="EMBL" id="CAMKVN010007039">
    <property type="protein sequence ID" value="CAI2191027.1"/>
    <property type="molecule type" value="Genomic_DNA"/>
</dbReference>
<evidence type="ECO:0000256" key="2">
    <source>
        <dbReference type="ARBA" id="ARBA00022679"/>
    </source>
</evidence>
<protein>
    <recommendedName>
        <fullName evidence="1">DNA-directed DNA polymerase</fullName>
        <ecNumber evidence="1">2.7.7.7</ecNumber>
    </recommendedName>
</protein>
<evidence type="ECO:0000256" key="3">
    <source>
        <dbReference type="ARBA" id="ARBA00022695"/>
    </source>
</evidence>
<feature type="domain" description="DNA-directed DNA polymerase family B multifunctional" evidence="7">
    <location>
        <begin position="285"/>
        <end position="425"/>
    </location>
</feature>
<dbReference type="AlphaFoldDB" id="A0A9W4WZK2"/>
<dbReference type="EC" id="2.7.7.7" evidence="1"/>
<keyword evidence="9" id="KW-1185">Reference proteome</keyword>
<evidence type="ECO:0000256" key="5">
    <source>
        <dbReference type="ARBA" id="ARBA00023125"/>
    </source>
</evidence>
<dbReference type="GO" id="GO:0006261">
    <property type="term" value="P:DNA-templated DNA replication"/>
    <property type="evidence" value="ECO:0007669"/>
    <property type="project" value="TreeGrafter"/>
</dbReference>
<keyword evidence="4" id="KW-0239">DNA-directed DNA polymerase</keyword>
<dbReference type="InterPro" id="IPR050240">
    <property type="entry name" value="DNA_pol_type-B"/>
</dbReference>
<gene>
    <name evidence="8" type="ORF">FWILDA_LOCUS14870</name>
</gene>
<dbReference type="PANTHER" id="PTHR10322:SF23">
    <property type="entry name" value="DNA POLYMERASE DELTA CATALYTIC SUBUNIT"/>
    <property type="match status" value="1"/>
</dbReference>
<evidence type="ECO:0000256" key="1">
    <source>
        <dbReference type="ARBA" id="ARBA00012417"/>
    </source>
</evidence>
<dbReference type="SUPFAM" id="SSF56672">
    <property type="entry name" value="DNA/RNA polymerases"/>
    <property type="match status" value="1"/>
</dbReference>
<dbReference type="PANTHER" id="PTHR10322">
    <property type="entry name" value="DNA POLYMERASE CATALYTIC SUBUNIT"/>
    <property type="match status" value="1"/>
</dbReference>
<name>A0A9W4WZK2_9GLOM</name>
<proteinExistence type="predicted"/>
<comment type="caution">
    <text evidence="8">The sequence shown here is derived from an EMBL/GenBank/DDBJ whole genome shotgun (WGS) entry which is preliminary data.</text>
</comment>
<dbReference type="InterPro" id="IPR023211">
    <property type="entry name" value="DNA_pol_palm_dom_sf"/>
</dbReference>
<dbReference type="Gene3D" id="3.90.1600.10">
    <property type="entry name" value="Palm domain of DNA polymerase"/>
    <property type="match status" value="1"/>
</dbReference>
<keyword evidence="2" id="KW-0808">Transferase</keyword>
<evidence type="ECO:0000259" key="7">
    <source>
        <dbReference type="Pfam" id="PF00136"/>
    </source>
</evidence>
<evidence type="ECO:0000313" key="9">
    <source>
        <dbReference type="Proteomes" id="UP001153678"/>
    </source>
</evidence>
<sequence length="576" mass="66689">FLTLDDIVARNDEGLTPILENALSKRQNIPFMAIENEGSTEKINGMYRYVLRLYGCLINGQKALVTLTGIQVFFDILIPNGKTPDKCEEKDIETQSRELGEFAEVLDLNNNVFTIGMTLHWKDDPKPLKQICLIDVETEPDPRCITIICGNQENLLKRAYHLNILEWMWERITGKFETKEEIIKWKYHGKIGAKSENAFVKKYPVKSPEEGEDDPEEKELCLKKCYPSSEVEKKGSLKFFLKKCSLDDKADMPYNEIRTALSGAIGKTKYAYAVKQDIVFSTRVCKNIEKGKFPDAYVFPPKKGIEKERPVTGLDFASLYPSIIMAYNLSPEKFIFNPKDAGIAQNNGNDLHKIEFSFNNHIDLFNKRLELKARLVPLGKKRQHLGKIISSAKERGKKIPESLNLEYSSVCFDYDYWDSKQKALKRENITLILLLNSYQRKDKYYEKCDEALSRKDLSKEAHWTEMVKITMDVMRKLRDQVNAYLRIKSETSYLKIAYEEVLFSVCFASKKKYFGVRHEDVVNFKPKTLFMKRIDTVKQGKSQLLKFIGEKIMREAIDINNTRLINEIVKNTLREA</sequence>
<keyword evidence="3" id="KW-0548">Nucleotidyltransferase</keyword>
<evidence type="ECO:0000313" key="8">
    <source>
        <dbReference type="EMBL" id="CAI2191027.1"/>
    </source>
</evidence>
<dbReference type="Pfam" id="PF00136">
    <property type="entry name" value="DNA_pol_B"/>
    <property type="match status" value="1"/>
</dbReference>